<dbReference type="SUPFAM" id="SSF88659">
    <property type="entry name" value="Sigma3 and sigma4 domains of RNA polymerase sigma factors"/>
    <property type="match status" value="1"/>
</dbReference>
<protein>
    <submittedName>
        <fullName evidence="7">RNA polymerase sigma factor</fullName>
    </submittedName>
</protein>
<dbReference type="GO" id="GO:0003677">
    <property type="term" value="F:DNA binding"/>
    <property type="evidence" value="ECO:0007669"/>
    <property type="project" value="UniProtKB-KW"/>
</dbReference>
<dbReference type="Gene3D" id="1.10.1740.10">
    <property type="match status" value="1"/>
</dbReference>
<reference evidence="7 8" key="1">
    <citation type="submission" date="2019-08" db="EMBL/GenBank/DDBJ databases">
        <title>Deep-cultivation of Planctomycetes and their phenomic and genomic characterization uncovers novel biology.</title>
        <authorList>
            <person name="Wiegand S."/>
            <person name="Jogler M."/>
            <person name="Boedeker C."/>
            <person name="Pinto D."/>
            <person name="Vollmers J."/>
            <person name="Rivas-Marin E."/>
            <person name="Kohn T."/>
            <person name="Peeters S.H."/>
            <person name="Heuer A."/>
            <person name="Rast P."/>
            <person name="Oberbeckmann S."/>
            <person name="Bunk B."/>
            <person name="Jeske O."/>
            <person name="Meyerdierks A."/>
            <person name="Storesund J.E."/>
            <person name="Kallscheuer N."/>
            <person name="Luecker S."/>
            <person name="Lage O.M."/>
            <person name="Pohl T."/>
            <person name="Merkel B.J."/>
            <person name="Hornburger P."/>
            <person name="Mueller R.-W."/>
            <person name="Bruemmer F."/>
            <person name="Labrenz M."/>
            <person name="Spormann A.M."/>
            <person name="Op den Camp H."/>
            <person name="Overmann J."/>
            <person name="Amann R."/>
            <person name="Jetten M.S.M."/>
            <person name="Mascher T."/>
            <person name="Medema M.H."/>
            <person name="Devos D.P."/>
            <person name="Kaster A.-K."/>
            <person name="Ovreas L."/>
            <person name="Rohde M."/>
            <person name="Galperin M.Y."/>
            <person name="Jogler C."/>
        </authorList>
    </citation>
    <scope>NUCLEOTIDE SEQUENCE [LARGE SCALE GENOMIC DNA]</scope>
    <source>
        <strain evidence="7 8">FC18</strain>
    </source>
</reference>
<dbReference type="EMBL" id="CP042912">
    <property type="protein sequence ID" value="QEG24803.1"/>
    <property type="molecule type" value="Genomic_DNA"/>
</dbReference>
<evidence type="ECO:0000256" key="4">
    <source>
        <dbReference type="ARBA" id="ARBA00023125"/>
    </source>
</evidence>
<proteinExistence type="inferred from homology"/>
<evidence type="ECO:0000259" key="6">
    <source>
        <dbReference type="Pfam" id="PF07638"/>
    </source>
</evidence>
<dbReference type="STRING" id="980251.GCA_001642875_00843"/>
<sequence length="202" mass="23284">MENQQTQSLEPVIKRLTRGDASAREELVEAMTLRFRATASRLLRQNPRVRRWELTDDVLQRAMLRLYRSLEDVSPQSTAQLFGLCRLHFSRALTDLARKHYGPLGIGANHDTKNGQLDAAVQSRSSISGTHNPKRLVQWTEFHRAIESLDDQQRIVFEMCWYEVMTHAEIAAALECSTKTVQRRFREACLYLRANCELPEGI</sequence>
<dbReference type="InterPro" id="IPR014284">
    <property type="entry name" value="RNA_pol_sigma-70_dom"/>
</dbReference>
<dbReference type="InterPro" id="IPR039425">
    <property type="entry name" value="RNA_pol_sigma-70-like"/>
</dbReference>
<evidence type="ECO:0000313" key="7">
    <source>
        <dbReference type="EMBL" id="QEG24803.1"/>
    </source>
</evidence>
<dbReference type="Gene3D" id="1.10.10.10">
    <property type="entry name" value="Winged helix-like DNA-binding domain superfamily/Winged helix DNA-binding domain"/>
    <property type="match status" value="1"/>
</dbReference>
<keyword evidence="8" id="KW-1185">Reference proteome</keyword>
<dbReference type="Proteomes" id="UP000322214">
    <property type="component" value="Chromosome"/>
</dbReference>
<evidence type="ECO:0000256" key="2">
    <source>
        <dbReference type="ARBA" id="ARBA00023015"/>
    </source>
</evidence>
<dbReference type="InterPro" id="IPR036388">
    <property type="entry name" value="WH-like_DNA-bd_sf"/>
</dbReference>
<evidence type="ECO:0000313" key="8">
    <source>
        <dbReference type="Proteomes" id="UP000322214"/>
    </source>
</evidence>
<dbReference type="GO" id="GO:0006352">
    <property type="term" value="P:DNA-templated transcription initiation"/>
    <property type="evidence" value="ECO:0007669"/>
    <property type="project" value="InterPro"/>
</dbReference>
<dbReference type="KEGG" id="mff:MFFC18_47260"/>
<keyword evidence="3" id="KW-0731">Sigma factor</keyword>
<feature type="domain" description="RNA polymerase sigma-70 ECF-like HTH" evidence="6">
    <location>
        <begin position="11"/>
        <end position="188"/>
    </location>
</feature>
<name>A0A5B9PR51_9BACT</name>
<keyword evidence="4" id="KW-0238">DNA-binding</keyword>
<evidence type="ECO:0000256" key="3">
    <source>
        <dbReference type="ARBA" id="ARBA00023082"/>
    </source>
</evidence>
<comment type="similarity">
    <text evidence="1">Belongs to the sigma-70 factor family. ECF subfamily.</text>
</comment>
<dbReference type="InterPro" id="IPR053812">
    <property type="entry name" value="HTH_Sigma70_ECF-like"/>
</dbReference>
<evidence type="ECO:0000256" key="1">
    <source>
        <dbReference type="ARBA" id="ARBA00010641"/>
    </source>
</evidence>
<accession>A0A5B9PR51</accession>
<keyword evidence="2" id="KW-0805">Transcription regulation</keyword>
<dbReference type="Pfam" id="PF07638">
    <property type="entry name" value="Sigma70_ECF"/>
    <property type="match status" value="1"/>
</dbReference>
<dbReference type="InterPro" id="IPR013324">
    <property type="entry name" value="RNA_pol_sigma_r3/r4-like"/>
</dbReference>
<dbReference type="RefSeq" id="WP_075083641.1">
    <property type="nucleotide sequence ID" value="NZ_CP042912.1"/>
</dbReference>
<dbReference type="GO" id="GO:0016987">
    <property type="term" value="F:sigma factor activity"/>
    <property type="evidence" value="ECO:0007669"/>
    <property type="project" value="UniProtKB-KW"/>
</dbReference>
<keyword evidence="5" id="KW-0804">Transcription</keyword>
<dbReference type="NCBIfam" id="TIGR02937">
    <property type="entry name" value="sigma70-ECF"/>
    <property type="match status" value="1"/>
</dbReference>
<organism evidence="7 8">
    <name type="scientific">Mariniblastus fucicola</name>
    <dbReference type="NCBI Taxonomy" id="980251"/>
    <lineage>
        <taxon>Bacteria</taxon>
        <taxon>Pseudomonadati</taxon>
        <taxon>Planctomycetota</taxon>
        <taxon>Planctomycetia</taxon>
        <taxon>Pirellulales</taxon>
        <taxon>Pirellulaceae</taxon>
        <taxon>Mariniblastus</taxon>
    </lineage>
</organism>
<evidence type="ECO:0000256" key="5">
    <source>
        <dbReference type="ARBA" id="ARBA00023163"/>
    </source>
</evidence>
<dbReference type="OrthoDB" id="283468at2"/>
<dbReference type="PANTHER" id="PTHR43133">
    <property type="entry name" value="RNA POLYMERASE ECF-TYPE SIGMA FACTO"/>
    <property type="match status" value="1"/>
</dbReference>
<dbReference type="SUPFAM" id="SSF88946">
    <property type="entry name" value="Sigma2 domain of RNA polymerase sigma factors"/>
    <property type="match status" value="1"/>
</dbReference>
<dbReference type="PANTHER" id="PTHR43133:SF8">
    <property type="entry name" value="RNA POLYMERASE SIGMA FACTOR HI_1459-RELATED"/>
    <property type="match status" value="1"/>
</dbReference>
<dbReference type="AlphaFoldDB" id="A0A5B9PR51"/>
<gene>
    <name evidence="7" type="ORF">MFFC18_47260</name>
</gene>
<dbReference type="InterPro" id="IPR013325">
    <property type="entry name" value="RNA_pol_sigma_r2"/>
</dbReference>